<proteinExistence type="inferred from homology"/>
<accession>A0A1H8XT49</accession>
<dbReference type="InterPro" id="IPR044872">
    <property type="entry name" value="CcmK/CsoS1_BMC"/>
</dbReference>
<dbReference type="PROSITE" id="PS51930">
    <property type="entry name" value="BMC_2"/>
    <property type="match status" value="1"/>
</dbReference>
<dbReference type="RefSeq" id="WP_177173664.1">
    <property type="nucleotide sequence ID" value="NZ_FODY01000029.1"/>
</dbReference>
<dbReference type="PANTHER" id="PTHR33941">
    <property type="entry name" value="PROPANEDIOL UTILIZATION PROTEIN PDUA"/>
    <property type="match status" value="1"/>
</dbReference>
<dbReference type="InterPro" id="IPR037233">
    <property type="entry name" value="CcmK-like_sf"/>
</dbReference>
<dbReference type="GO" id="GO:0031469">
    <property type="term" value="C:bacterial microcompartment"/>
    <property type="evidence" value="ECO:0007669"/>
    <property type="project" value="UniProtKB-SubCell"/>
</dbReference>
<dbReference type="EMBL" id="FODY01000029">
    <property type="protein sequence ID" value="SEP43006.1"/>
    <property type="molecule type" value="Genomic_DNA"/>
</dbReference>
<keyword evidence="6" id="KW-1185">Reference proteome</keyword>
<gene>
    <name evidence="5" type="ORF">SAMN04490178_12931</name>
</gene>
<organism evidence="5 6">
    <name type="scientific">Propionispora vibrioides</name>
    <dbReference type="NCBI Taxonomy" id="112903"/>
    <lineage>
        <taxon>Bacteria</taxon>
        <taxon>Bacillati</taxon>
        <taxon>Bacillota</taxon>
        <taxon>Negativicutes</taxon>
        <taxon>Selenomonadales</taxon>
        <taxon>Sporomusaceae</taxon>
        <taxon>Propionispora</taxon>
    </lineage>
</organism>
<dbReference type="PANTHER" id="PTHR33941:SF11">
    <property type="entry name" value="BACTERIAL MICROCOMPARTMENT SHELL PROTEIN PDUJ"/>
    <property type="match status" value="1"/>
</dbReference>
<sequence length="189" mass="19222">MINNALGLIEVVGKLAALEAADVALKAANVTLLGVENATGALITVKLTGDVGAVKAAVDAAGMAASRVGTVIATQVLPRPAHGIYPLLTAEAPAGDDQPPVMAAEEPVSQECAGEALSPVEVTEPAVVPVPEADGQPEEVAEEEQEAAYLSAETEAEADSRATCNICHDPVCPREKGQSVKLCIHGRGK</sequence>
<evidence type="ECO:0000256" key="1">
    <source>
        <dbReference type="ARBA" id="ARBA00024322"/>
    </source>
</evidence>
<protein>
    <submittedName>
        <fullName evidence="5">Carboxysome shell and ethanolamine utilization microcompartment protein CcmL/EutN</fullName>
    </submittedName>
</protein>
<dbReference type="Proteomes" id="UP000198847">
    <property type="component" value="Unassembled WGS sequence"/>
</dbReference>
<reference evidence="5 6" key="1">
    <citation type="submission" date="2016-10" db="EMBL/GenBank/DDBJ databases">
        <authorList>
            <person name="de Groot N.N."/>
        </authorList>
    </citation>
    <scope>NUCLEOTIDE SEQUENCE [LARGE SCALE GENOMIC DNA]</scope>
    <source>
        <strain evidence="5 6">DSM 13305</strain>
    </source>
</reference>
<dbReference type="Pfam" id="PF00936">
    <property type="entry name" value="BMC"/>
    <property type="match status" value="1"/>
</dbReference>
<comment type="similarity">
    <text evidence="3">Belongs to the bacterial microcompartments protein family.</text>
</comment>
<dbReference type="AlphaFoldDB" id="A0A1H8XT49"/>
<evidence type="ECO:0000256" key="2">
    <source>
        <dbReference type="ARBA" id="ARBA00024446"/>
    </source>
</evidence>
<dbReference type="CDD" id="cd07045">
    <property type="entry name" value="BMC_CcmK_like"/>
    <property type="match status" value="1"/>
</dbReference>
<evidence type="ECO:0000313" key="5">
    <source>
        <dbReference type="EMBL" id="SEP43006.1"/>
    </source>
</evidence>
<dbReference type="Gene3D" id="3.30.70.1710">
    <property type="match status" value="1"/>
</dbReference>
<comment type="subcellular location">
    <subcellularLocation>
        <location evidence="1">Bacterial microcompartment</location>
    </subcellularLocation>
</comment>
<dbReference type="InterPro" id="IPR050575">
    <property type="entry name" value="BMC_shell"/>
</dbReference>
<dbReference type="SMART" id="SM00877">
    <property type="entry name" value="BMC"/>
    <property type="match status" value="1"/>
</dbReference>
<evidence type="ECO:0000313" key="6">
    <source>
        <dbReference type="Proteomes" id="UP000198847"/>
    </source>
</evidence>
<evidence type="ECO:0000256" key="3">
    <source>
        <dbReference type="PROSITE-ProRule" id="PRU01278"/>
    </source>
</evidence>
<dbReference type="InterPro" id="IPR000249">
    <property type="entry name" value="BMC_dom"/>
</dbReference>
<name>A0A1H8XT49_9FIRM</name>
<keyword evidence="2" id="KW-1283">Bacterial microcompartment</keyword>
<dbReference type="SUPFAM" id="SSF143414">
    <property type="entry name" value="CcmK-like"/>
    <property type="match status" value="1"/>
</dbReference>
<feature type="domain" description="BMC" evidence="4">
    <location>
        <begin position="5"/>
        <end position="89"/>
    </location>
</feature>
<evidence type="ECO:0000259" key="4">
    <source>
        <dbReference type="PROSITE" id="PS51930"/>
    </source>
</evidence>
<dbReference type="STRING" id="112903.SAMN04490178_12931"/>